<gene>
    <name evidence="1" type="ORF">OXX778_LOCUS23273</name>
</gene>
<protein>
    <submittedName>
        <fullName evidence="1">Uncharacterized protein</fullName>
    </submittedName>
</protein>
<dbReference type="Proteomes" id="UP000663879">
    <property type="component" value="Unassembled WGS sequence"/>
</dbReference>
<name>A0A814SQU8_9BILA</name>
<accession>A0A814SQU8</accession>
<keyword evidence="2" id="KW-1185">Reference proteome</keyword>
<feature type="non-terminal residue" evidence="1">
    <location>
        <position position="34"/>
    </location>
</feature>
<comment type="caution">
    <text evidence="1">The sequence shown here is derived from an EMBL/GenBank/DDBJ whole genome shotgun (WGS) entry which is preliminary data.</text>
</comment>
<dbReference type="EMBL" id="CAJNOC010011865">
    <property type="protein sequence ID" value="CAF1150581.1"/>
    <property type="molecule type" value="Genomic_DNA"/>
</dbReference>
<dbReference type="AlphaFoldDB" id="A0A814SQU8"/>
<evidence type="ECO:0000313" key="1">
    <source>
        <dbReference type="EMBL" id="CAF1150581.1"/>
    </source>
</evidence>
<evidence type="ECO:0000313" key="2">
    <source>
        <dbReference type="Proteomes" id="UP000663879"/>
    </source>
</evidence>
<organism evidence="1 2">
    <name type="scientific">Brachionus calyciflorus</name>
    <dbReference type="NCBI Taxonomy" id="104777"/>
    <lineage>
        <taxon>Eukaryota</taxon>
        <taxon>Metazoa</taxon>
        <taxon>Spiralia</taxon>
        <taxon>Gnathifera</taxon>
        <taxon>Rotifera</taxon>
        <taxon>Eurotatoria</taxon>
        <taxon>Monogononta</taxon>
        <taxon>Pseudotrocha</taxon>
        <taxon>Ploima</taxon>
        <taxon>Brachionidae</taxon>
        <taxon>Brachionus</taxon>
    </lineage>
</organism>
<sequence>TSYGEMSTWFFMDNNSEKLDQEYDKSFMDLNEFG</sequence>
<reference evidence="1" key="1">
    <citation type="submission" date="2021-02" db="EMBL/GenBank/DDBJ databases">
        <authorList>
            <person name="Nowell W R."/>
        </authorList>
    </citation>
    <scope>NUCLEOTIDE SEQUENCE</scope>
    <source>
        <strain evidence="1">Ploen Becks lab</strain>
    </source>
</reference>
<proteinExistence type="predicted"/>
<feature type="non-terminal residue" evidence="1">
    <location>
        <position position="1"/>
    </location>
</feature>